<gene>
    <name evidence="1" type="ORF">M0R45_019682</name>
</gene>
<accession>A0AAW1X8J1</accession>
<name>A0AAW1X8J1_RUBAR</name>
<evidence type="ECO:0000313" key="2">
    <source>
        <dbReference type="Proteomes" id="UP001457282"/>
    </source>
</evidence>
<keyword evidence="2" id="KW-1185">Reference proteome</keyword>
<reference evidence="1 2" key="1">
    <citation type="journal article" date="2023" name="G3 (Bethesda)">
        <title>A chromosome-length genome assembly and annotation of blackberry (Rubus argutus, cv. 'Hillquist').</title>
        <authorList>
            <person name="Bruna T."/>
            <person name="Aryal R."/>
            <person name="Dudchenko O."/>
            <person name="Sargent D.J."/>
            <person name="Mead D."/>
            <person name="Buti M."/>
            <person name="Cavallini A."/>
            <person name="Hytonen T."/>
            <person name="Andres J."/>
            <person name="Pham M."/>
            <person name="Weisz D."/>
            <person name="Mascagni F."/>
            <person name="Usai G."/>
            <person name="Natali L."/>
            <person name="Bassil N."/>
            <person name="Fernandez G.E."/>
            <person name="Lomsadze A."/>
            <person name="Armour M."/>
            <person name="Olukolu B."/>
            <person name="Poorten T."/>
            <person name="Britton C."/>
            <person name="Davik J."/>
            <person name="Ashrafi H."/>
            <person name="Aiden E.L."/>
            <person name="Borodovsky M."/>
            <person name="Worthington M."/>
        </authorList>
    </citation>
    <scope>NUCLEOTIDE SEQUENCE [LARGE SCALE GENOMIC DNA]</scope>
    <source>
        <strain evidence="1">PI 553951</strain>
    </source>
</reference>
<comment type="caution">
    <text evidence="1">The sequence shown here is derived from an EMBL/GenBank/DDBJ whole genome shotgun (WGS) entry which is preliminary data.</text>
</comment>
<dbReference type="AlphaFoldDB" id="A0AAW1X8J1"/>
<evidence type="ECO:0000313" key="1">
    <source>
        <dbReference type="EMBL" id="KAK9932444.1"/>
    </source>
</evidence>
<protein>
    <submittedName>
        <fullName evidence="1">Uncharacterized protein</fullName>
    </submittedName>
</protein>
<organism evidence="1 2">
    <name type="scientific">Rubus argutus</name>
    <name type="common">Southern blackberry</name>
    <dbReference type="NCBI Taxonomy" id="59490"/>
    <lineage>
        <taxon>Eukaryota</taxon>
        <taxon>Viridiplantae</taxon>
        <taxon>Streptophyta</taxon>
        <taxon>Embryophyta</taxon>
        <taxon>Tracheophyta</taxon>
        <taxon>Spermatophyta</taxon>
        <taxon>Magnoliopsida</taxon>
        <taxon>eudicotyledons</taxon>
        <taxon>Gunneridae</taxon>
        <taxon>Pentapetalae</taxon>
        <taxon>rosids</taxon>
        <taxon>fabids</taxon>
        <taxon>Rosales</taxon>
        <taxon>Rosaceae</taxon>
        <taxon>Rosoideae</taxon>
        <taxon>Rosoideae incertae sedis</taxon>
        <taxon>Rubus</taxon>
    </lineage>
</organism>
<proteinExistence type="predicted"/>
<dbReference type="EMBL" id="JBEDUW010000004">
    <property type="protein sequence ID" value="KAK9932444.1"/>
    <property type="molecule type" value="Genomic_DNA"/>
</dbReference>
<dbReference type="Proteomes" id="UP001457282">
    <property type="component" value="Unassembled WGS sequence"/>
</dbReference>
<sequence>MKLPVSPEIQSALPVPLPPCSMNQKQVLTASLSNQAGIPSPHRSSLSNLPGPAVPATKRMKLVEKVFANEMRMTMPFNSPSFTISNPCSVRSLLDHHDSGLFVIRSMQHYLNQWYEGFNSADQRVRLALEIVRNPKNEVIDRVLFAAALDEAAQQPPEGKLQNDGREVQLDCQPMFTQGIKFTARRPRH</sequence>